<dbReference type="Proteomes" id="UP001500936">
    <property type="component" value="Unassembled WGS sequence"/>
</dbReference>
<evidence type="ECO:0000313" key="2">
    <source>
        <dbReference type="Proteomes" id="UP001500936"/>
    </source>
</evidence>
<accession>A0ABP8JUI3</accession>
<sequence>MSYIRKSATPSDIHQYDKEYWWSKTPQERLDAALELILYAKALYRANPNNPPLTDGNRILKLRSPAERGRR</sequence>
<reference evidence="2" key="1">
    <citation type="journal article" date="2019" name="Int. J. Syst. Evol. Microbiol.">
        <title>The Global Catalogue of Microorganisms (GCM) 10K type strain sequencing project: providing services to taxonomists for standard genome sequencing and annotation.</title>
        <authorList>
            <consortium name="The Broad Institute Genomics Platform"/>
            <consortium name="The Broad Institute Genome Sequencing Center for Infectious Disease"/>
            <person name="Wu L."/>
            <person name="Ma J."/>
        </authorList>
    </citation>
    <scope>NUCLEOTIDE SEQUENCE [LARGE SCALE GENOMIC DNA]</scope>
    <source>
        <strain evidence="2">JCM 17925</strain>
    </source>
</reference>
<name>A0ABP8JUI3_9BACT</name>
<dbReference type="EMBL" id="BAABHB010000001">
    <property type="protein sequence ID" value="GAA4396242.1"/>
    <property type="molecule type" value="Genomic_DNA"/>
</dbReference>
<comment type="caution">
    <text evidence="1">The sequence shown here is derived from an EMBL/GenBank/DDBJ whole genome shotgun (WGS) entry which is preliminary data.</text>
</comment>
<keyword evidence="2" id="KW-1185">Reference proteome</keyword>
<proteinExistence type="predicted"/>
<protein>
    <submittedName>
        <fullName evidence="1">Uncharacterized protein</fullName>
    </submittedName>
</protein>
<evidence type="ECO:0000313" key="1">
    <source>
        <dbReference type="EMBL" id="GAA4396242.1"/>
    </source>
</evidence>
<gene>
    <name evidence="1" type="ORF">GCM10023187_04120</name>
</gene>
<organism evidence="1 2">
    <name type="scientific">Nibrella viscosa</name>
    <dbReference type="NCBI Taxonomy" id="1084524"/>
    <lineage>
        <taxon>Bacteria</taxon>
        <taxon>Pseudomonadati</taxon>
        <taxon>Bacteroidota</taxon>
        <taxon>Cytophagia</taxon>
        <taxon>Cytophagales</taxon>
        <taxon>Spirosomataceae</taxon>
        <taxon>Nibrella</taxon>
    </lineage>
</organism>